<keyword evidence="1" id="KW-0472">Membrane</keyword>
<sequence>MAAYSRNKHRSQVSPQISQNYSSTHLSNTILPYCYHTILNFFMYASSLVLSLYS</sequence>
<reference evidence="2" key="2">
    <citation type="submission" date="2020-06" db="EMBL/GenBank/DDBJ databases">
        <title>Helianthus annuus Genome sequencing and assembly Release 2.</title>
        <authorList>
            <person name="Gouzy J."/>
            <person name="Langlade N."/>
            <person name="Munos S."/>
        </authorList>
    </citation>
    <scope>NUCLEOTIDE SEQUENCE</scope>
    <source>
        <tissue evidence="2">Leaves</tissue>
    </source>
</reference>
<comment type="caution">
    <text evidence="2">The sequence shown here is derived from an EMBL/GenBank/DDBJ whole genome shotgun (WGS) entry which is preliminary data.</text>
</comment>
<reference evidence="2" key="1">
    <citation type="journal article" date="2017" name="Nature">
        <title>The sunflower genome provides insights into oil metabolism, flowering and Asterid evolution.</title>
        <authorList>
            <person name="Badouin H."/>
            <person name="Gouzy J."/>
            <person name="Grassa C.J."/>
            <person name="Murat F."/>
            <person name="Staton S.E."/>
            <person name="Cottret L."/>
            <person name="Lelandais-Briere C."/>
            <person name="Owens G.L."/>
            <person name="Carrere S."/>
            <person name="Mayjonade B."/>
            <person name="Legrand L."/>
            <person name="Gill N."/>
            <person name="Kane N.C."/>
            <person name="Bowers J.E."/>
            <person name="Hubner S."/>
            <person name="Bellec A."/>
            <person name="Berard A."/>
            <person name="Berges H."/>
            <person name="Blanchet N."/>
            <person name="Boniface M.C."/>
            <person name="Brunel D."/>
            <person name="Catrice O."/>
            <person name="Chaidir N."/>
            <person name="Claudel C."/>
            <person name="Donnadieu C."/>
            <person name="Faraut T."/>
            <person name="Fievet G."/>
            <person name="Helmstetter N."/>
            <person name="King M."/>
            <person name="Knapp S.J."/>
            <person name="Lai Z."/>
            <person name="Le Paslier M.C."/>
            <person name="Lippi Y."/>
            <person name="Lorenzon L."/>
            <person name="Mandel J.R."/>
            <person name="Marage G."/>
            <person name="Marchand G."/>
            <person name="Marquand E."/>
            <person name="Bret-Mestries E."/>
            <person name="Morien E."/>
            <person name="Nambeesan S."/>
            <person name="Nguyen T."/>
            <person name="Pegot-Espagnet P."/>
            <person name="Pouilly N."/>
            <person name="Raftis F."/>
            <person name="Sallet E."/>
            <person name="Schiex T."/>
            <person name="Thomas J."/>
            <person name="Vandecasteele C."/>
            <person name="Vares D."/>
            <person name="Vear F."/>
            <person name="Vautrin S."/>
            <person name="Crespi M."/>
            <person name="Mangin B."/>
            <person name="Burke J.M."/>
            <person name="Salse J."/>
            <person name="Munos S."/>
            <person name="Vincourt P."/>
            <person name="Rieseberg L.H."/>
            <person name="Langlade N.B."/>
        </authorList>
    </citation>
    <scope>NUCLEOTIDE SEQUENCE</scope>
    <source>
        <tissue evidence="2">Leaves</tissue>
    </source>
</reference>
<evidence type="ECO:0000313" key="2">
    <source>
        <dbReference type="EMBL" id="KAF5775874.1"/>
    </source>
</evidence>
<name>A0A9K3EMU4_HELAN</name>
<gene>
    <name evidence="2" type="ORF">HanXRQr2_Chr13g0616921</name>
</gene>
<feature type="transmembrane region" description="Helical" evidence="1">
    <location>
        <begin position="30"/>
        <end position="53"/>
    </location>
</feature>
<evidence type="ECO:0000313" key="3">
    <source>
        <dbReference type="Proteomes" id="UP000215914"/>
    </source>
</evidence>
<dbReference type="Gramene" id="mRNA:HanXRQr2_Chr13g0616921">
    <property type="protein sequence ID" value="CDS:HanXRQr2_Chr13g0616921.1"/>
    <property type="gene ID" value="HanXRQr2_Chr13g0616921"/>
</dbReference>
<evidence type="ECO:0000256" key="1">
    <source>
        <dbReference type="SAM" id="Phobius"/>
    </source>
</evidence>
<keyword evidence="1" id="KW-1133">Transmembrane helix</keyword>
<accession>A0A9K3EMU4</accession>
<dbReference type="EMBL" id="MNCJ02000328">
    <property type="protein sequence ID" value="KAF5775874.1"/>
    <property type="molecule type" value="Genomic_DNA"/>
</dbReference>
<organism evidence="2 3">
    <name type="scientific">Helianthus annuus</name>
    <name type="common">Common sunflower</name>
    <dbReference type="NCBI Taxonomy" id="4232"/>
    <lineage>
        <taxon>Eukaryota</taxon>
        <taxon>Viridiplantae</taxon>
        <taxon>Streptophyta</taxon>
        <taxon>Embryophyta</taxon>
        <taxon>Tracheophyta</taxon>
        <taxon>Spermatophyta</taxon>
        <taxon>Magnoliopsida</taxon>
        <taxon>eudicotyledons</taxon>
        <taxon>Gunneridae</taxon>
        <taxon>Pentapetalae</taxon>
        <taxon>asterids</taxon>
        <taxon>campanulids</taxon>
        <taxon>Asterales</taxon>
        <taxon>Asteraceae</taxon>
        <taxon>Asteroideae</taxon>
        <taxon>Heliantheae alliance</taxon>
        <taxon>Heliantheae</taxon>
        <taxon>Helianthus</taxon>
    </lineage>
</organism>
<dbReference type="Proteomes" id="UP000215914">
    <property type="component" value="Unassembled WGS sequence"/>
</dbReference>
<keyword evidence="1" id="KW-0812">Transmembrane</keyword>
<dbReference type="AlphaFoldDB" id="A0A9K3EMU4"/>
<proteinExistence type="predicted"/>
<protein>
    <submittedName>
        <fullName evidence="2">Uncharacterized protein</fullName>
    </submittedName>
</protein>
<keyword evidence="3" id="KW-1185">Reference proteome</keyword>